<evidence type="ECO:0000313" key="3">
    <source>
        <dbReference type="EMBL" id="KAG9239805.1"/>
    </source>
</evidence>
<dbReference type="EMBL" id="MU254934">
    <property type="protein sequence ID" value="KAG9239805.1"/>
    <property type="molecule type" value="Genomic_DNA"/>
</dbReference>
<sequence length="239" mass="26356">MSDAEAGFVTGLIGSLMSIIDEAKNIYDAARHAKGQPEAFRQVAARLPLVIEILRSAKERASSLDNEEALAAIEETLEACKMKAENLKKIFYNAIRKEDDKWLDRYKKAVKTWTKGDTVEGLMEGILKDTQLLACEHLMGVATEAQVKELDEGIKEMKEMPLSLQEETGSVTQNHDGSGNNNANTGRGAMHTGNGDLYHNEIKGDAHFGSNPGEQVINYYNLPRTRHPVPEVSQGLTDN</sequence>
<feature type="region of interest" description="Disordered" evidence="1">
    <location>
        <begin position="167"/>
        <end position="192"/>
    </location>
</feature>
<feature type="compositionally biased region" description="Polar residues" evidence="1">
    <location>
        <begin position="167"/>
        <end position="185"/>
    </location>
</feature>
<keyword evidence="4" id="KW-1185">Reference proteome</keyword>
<reference evidence="3" key="1">
    <citation type="journal article" date="2021" name="IMA Fungus">
        <title>Genomic characterization of three marine fungi, including Emericellopsis atlantica sp. nov. with signatures of a generalist lifestyle and marine biomass degradation.</title>
        <authorList>
            <person name="Hagestad O.C."/>
            <person name="Hou L."/>
            <person name="Andersen J.H."/>
            <person name="Hansen E.H."/>
            <person name="Altermark B."/>
            <person name="Li C."/>
            <person name="Kuhnert E."/>
            <person name="Cox R.J."/>
            <person name="Crous P.W."/>
            <person name="Spatafora J.W."/>
            <person name="Lail K."/>
            <person name="Amirebrahimi M."/>
            <person name="Lipzen A."/>
            <person name="Pangilinan J."/>
            <person name="Andreopoulos W."/>
            <person name="Hayes R.D."/>
            <person name="Ng V."/>
            <person name="Grigoriev I.V."/>
            <person name="Jackson S.A."/>
            <person name="Sutton T.D.S."/>
            <person name="Dobson A.D.W."/>
            <person name="Rama T."/>
        </authorList>
    </citation>
    <scope>NUCLEOTIDE SEQUENCE</scope>
    <source>
        <strain evidence="3">TRa3180A</strain>
    </source>
</reference>
<protein>
    <recommendedName>
        <fullName evidence="2">NACHT-NTPase and P-loop NTPases N-terminal domain-containing protein</fullName>
    </recommendedName>
</protein>
<evidence type="ECO:0000313" key="4">
    <source>
        <dbReference type="Proteomes" id="UP000887226"/>
    </source>
</evidence>
<gene>
    <name evidence="3" type="ORF">BJ878DRAFT_25816</name>
</gene>
<feature type="domain" description="NACHT-NTPase and P-loop NTPases N-terminal" evidence="2">
    <location>
        <begin position="13"/>
        <end position="133"/>
    </location>
</feature>
<dbReference type="OrthoDB" id="674604at2759"/>
<dbReference type="Pfam" id="PF17107">
    <property type="entry name" value="SesA"/>
    <property type="match status" value="1"/>
</dbReference>
<evidence type="ECO:0000259" key="2">
    <source>
        <dbReference type="Pfam" id="PF17107"/>
    </source>
</evidence>
<dbReference type="AlphaFoldDB" id="A0A9P8CAS2"/>
<evidence type="ECO:0000256" key="1">
    <source>
        <dbReference type="SAM" id="MobiDB-lite"/>
    </source>
</evidence>
<name>A0A9P8CAS2_9HELO</name>
<proteinExistence type="predicted"/>
<accession>A0A9P8CAS2</accession>
<dbReference type="InterPro" id="IPR031352">
    <property type="entry name" value="SesA"/>
</dbReference>
<organism evidence="3 4">
    <name type="scientific">Calycina marina</name>
    <dbReference type="NCBI Taxonomy" id="1763456"/>
    <lineage>
        <taxon>Eukaryota</taxon>
        <taxon>Fungi</taxon>
        <taxon>Dikarya</taxon>
        <taxon>Ascomycota</taxon>
        <taxon>Pezizomycotina</taxon>
        <taxon>Leotiomycetes</taxon>
        <taxon>Helotiales</taxon>
        <taxon>Pezizellaceae</taxon>
        <taxon>Calycina</taxon>
    </lineage>
</organism>
<comment type="caution">
    <text evidence="3">The sequence shown here is derived from an EMBL/GenBank/DDBJ whole genome shotgun (WGS) entry which is preliminary data.</text>
</comment>
<dbReference type="Proteomes" id="UP000887226">
    <property type="component" value="Unassembled WGS sequence"/>
</dbReference>